<feature type="compositionally biased region" description="Polar residues" evidence="6">
    <location>
        <begin position="363"/>
        <end position="377"/>
    </location>
</feature>
<dbReference type="EMBL" id="LKEB01000017">
    <property type="protein sequence ID" value="ROW13814.1"/>
    <property type="molecule type" value="Genomic_DNA"/>
</dbReference>
<evidence type="ECO:0000256" key="1">
    <source>
        <dbReference type="ARBA" id="ARBA00004141"/>
    </source>
</evidence>
<proteinExistence type="inferred from homology"/>
<feature type="transmembrane region" description="Helical" evidence="7">
    <location>
        <begin position="142"/>
        <end position="164"/>
    </location>
</feature>
<evidence type="ECO:0000256" key="6">
    <source>
        <dbReference type="SAM" id="MobiDB-lite"/>
    </source>
</evidence>
<keyword evidence="2 7" id="KW-0812">Transmembrane</keyword>
<organism evidence="9 10">
    <name type="scientific">Cytospora leucostoma</name>
    <dbReference type="NCBI Taxonomy" id="1230097"/>
    <lineage>
        <taxon>Eukaryota</taxon>
        <taxon>Fungi</taxon>
        <taxon>Dikarya</taxon>
        <taxon>Ascomycota</taxon>
        <taxon>Pezizomycotina</taxon>
        <taxon>Sordariomycetes</taxon>
        <taxon>Sordariomycetidae</taxon>
        <taxon>Diaporthales</taxon>
        <taxon>Cytosporaceae</taxon>
        <taxon>Cytospora</taxon>
    </lineage>
</organism>
<gene>
    <name evidence="9" type="ORF">VPNG_03623</name>
</gene>
<feature type="transmembrane region" description="Helical" evidence="7">
    <location>
        <begin position="268"/>
        <end position="290"/>
    </location>
</feature>
<feature type="transmembrane region" description="Helical" evidence="7">
    <location>
        <begin position="107"/>
        <end position="130"/>
    </location>
</feature>
<feature type="region of interest" description="Disordered" evidence="6">
    <location>
        <begin position="350"/>
        <end position="377"/>
    </location>
</feature>
<dbReference type="PANTHER" id="PTHR33048:SF47">
    <property type="entry name" value="INTEGRAL MEMBRANE PROTEIN-RELATED"/>
    <property type="match status" value="1"/>
</dbReference>
<dbReference type="STRING" id="1230097.A0A423XCN9"/>
<feature type="transmembrane region" description="Helical" evidence="7">
    <location>
        <begin position="194"/>
        <end position="215"/>
    </location>
</feature>
<accession>A0A423XCN9</accession>
<evidence type="ECO:0000313" key="10">
    <source>
        <dbReference type="Proteomes" id="UP000285146"/>
    </source>
</evidence>
<feature type="transmembrane region" description="Helical" evidence="7">
    <location>
        <begin position="52"/>
        <end position="76"/>
    </location>
</feature>
<evidence type="ECO:0000256" key="2">
    <source>
        <dbReference type="ARBA" id="ARBA00022692"/>
    </source>
</evidence>
<protein>
    <recommendedName>
        <fullName evidence="8">Rhodopsin domain-containing protein</fullName>
    </recommendedName>
</protein>
<dbReference type="InParanoid" id="A0A423XCN9"/>
<comment type="caution">
    <text evidence="9">The sequence shown here is derived from an EMBL/GenBank/DDBJ whole genome shotgun (WGS) entry which is preliminary data.</text>
</comment>
<dbReference type="Proteomes" id="UP000285146">
    <property type="component" value="Unassembled WGS sequence"/>
</dbReference>
<comment type="subcellular location">
    <subcellularLocation>
        <location evidence="1">Membrane</location>
        <topology evidence="1">Multi-pass membrane protein</topology>
    </subcellularLocation>
</comment>
<dbReference type="InterPro" id="IPR049326">
    <property type="entry name" value="Rhodopsin_dom_fungi"/>
</dbReference>
<sequence length="415" mass="46023">MSFERRATASPVVTGPGIPYHKFMGVQWAGAGFSVAFVFVRLISRCRGPRRIFWDDVCAVVAAVLVLITACLWQWAARDMYYILDLQAGLVPYDAALPSRLSRELKISFVTEVFFYATLFLVKISLILFFKRLGSNVSGQAYIRWSALALSAICFGASIGAMGLKAQCMLNSDVEYLETYCASRGFYTITTKTITASCVLDVASDLAITIIPFTLLWGVRTHLPKRLAFIGLFSLTLLTVAAAIARVIETNVTKKEDGAQDPTYVSMWGTIQAAVAVIVSCLSAFPQLFAASARKKKPQWSPSETWNQRLRSRMQKQHARSTDPLHNISAVTIHERDHKSVMQATYYDSQRPMLRPEAGRTAAQCSAATNSSPTPQHQIMRQVEYTSEVADNPAAEPQQPMQSQRVLGFRSQVPL</sequence>
<feature type="transmembrane region" description="Helical" evidence="7">
    <location>
        <begin position="227"/>
        <end position="248"/>
    </location>
</feature>
<dbReference type="AlphaFoldDB" id="A0A423XCN9"/>
<dbReference type="OrthoDB" id="444631at2759"/>
<keyword evidence="3 7" id="KW-1133">Transmembrane helix</keyword>
<keyword evidence="10" id="KW-1185">Reference proteome</keyword>
<evidence type="ECO:0000259" key="8">
    <source>
        <dbReference type="Pfam" id="PF20684"/>
    </source>
</evidence>
<evidence type="ECO:0000256" key="7">
    <source>
        <dbReference type="SAM" id="Phobius"/>
    </source>
</evidence>
<dbReference type="GO" id="GO:0016020">
    <property type="term" value="C:membrane"/>
    <property type="evidence" value="ECO:0007669"/>
    <property type="project" value="UniProtKB-SubCell"/>
</dbReference>
<reference evidence="9 10" key="1">
    <citation type="submission" date="2015-09" db="EMBL/GenBank/DDBJ databases">
        <title>Host preference determinants of Valsa canker pathogens revealed by comparative genomics.</title>
        <authorList>
            <person name="Yin Z."/>
            <person name="Huang L."/>
        </authorList>
    </citation>
    <scope>NUCLEOTIDE SEQUENCE [LARGE SCALE GENOMIC DNA]</scope>
    <source>
        <strain evidence="9 10">SXYLt</strain>
    </source>
</reference>
<evidence type="ECO:0000313" key="9">
    <source>
        <dbReference type="EMBL" id="ROW13814.1"/>
    </source>
</evidence>
<evidence type="ECO:0000256" key="5">
    <source>
        <dbReference type="ARBA" id="ARBA00038359"/>
    </source>
</evidence>
<dbReference type="PANTHER" id="PTHR33048">
    <property type="entry name" value="PTH11-LIKE INTEGRAL MEMBRANE PROTEIN (AFU_ORTHOLOGUE AFUA_5G11245)"/>
    <property type="match status" value="1"/>
</dbReference>
<comment type="similarity">
    <text evidence="5">Belongs to the SAT4 family.</text>
</comment>
<evidence type="ECO:0000256" key="3">
    <source>
        <dbReference type="ARBA" id="ARBA00022989"/>
    </source>
</evidence>
<feature type="region of interest" description="Disordered" evidence="6">
    <location>
        <begin position="391"/>
        <end position="415"/>
    </location>
</feature>
<feature type="transmembrane region" description="Helical" evidence="7">
    <location>
        <begin position="20"/>
        <end position="40"/>
    </location>
</feature>
<dbReference type="Pfam" id="PF20684">
    <property type="entry name" value="Fung_rhodopsin"/>
    <property type="match status" value="1"/>
</dbReference>
<evidence type="ECO:0000256" key="4">
    <source>
        <dbReference type="ARBA" id="ARBA00023136"/>
    </source>
</evidence>
<name>A0A423XCN9_9PEZI</name>
<dbReference type="InterPro" id="IPR052337">
    <property type="entry name" value="SAT4-like"/>
</dbReference>
<keyword evidence="4 7" id="KW-0472">Membrane</keyword>
<feature type="domain" description="Rhodopsin" evidence="8">
    <location>
        <begin position="40"/>
        <end position="289"/>
    </location>
</feature>